<feature type="transmembrane region" description="Helical" evidence="1">
    <location>
        <begin position="21"/>
        <end position="37"/>
    </location>
</feature>
<evidence type="ECO:0000313" key="3">
    <source>
        <dbReference type="Proteomes" id="UP000199271"/>
    </source>
</evidence>
<comment type="caution">
    <text evidence="2">The sequence shown here is derived from an EMBL/GenBank/DDBJ whole genome shotgun (WGS) entry which is preliminary data.</text>
</comment>
<protein>
    <submittedName>
        <fullName evidence="2">Uncharacterized protein</fullName>
    </submittedName>
</protein>
<organism evidence="2 3">
    <name type="scientific">Leuconostoc gasicomitatum</name>
    <dbReference type="NCBI Taxonomy" id="115778"/>
    <lineage>
        <taxon>Bacteria</taxon>
        <taxon>Bacillati</taxon>
        <taxon>Bacillota</taxon>
        <taxon>Bacilli</taxon>
        <taxon>Lactobacillales</taxon>
        <taxon>Lactobacillaceae</taxon>
        <taxon>Leuconostoc</taxon>
        <taxon>Leuconostoc gelidum group</taxon>
    </lineage>
</organism>
<keyword evidence="3" id="KW-1185">Reference proteome</keyword>
<dbReference type="Proteomes" id="UP000199271">
    <property type="component" value="Unassembled WGS sequence"/>
</dbReference>
<keyword evidence="1" id="KW-0472">Membrane</keyword>
<gene>
    <name evidence="2" type="ORF">C122C_1114</name>
</gene>
<name>A0ABP2B5C9_9LACO</name>
<reference evidence="2 3" key="1">
    <citation type="submission" date="2015-12" db="EMBL/GenBank/DDBJ databases">
        <authorList>
            <person name="Andreevskaya M."/>
        </authorList>
    </citation>
    <scope>NUCLEOTIDE SEQUENCE [LARGE SCALE GENOMIC DNA]</scope>
    <source>
        <strain evidence="2 3">C122c</strain>
    </source>
</reference>
<keyword evidence="1" id="KW-0812">Transmembrane</keyword>
<dbReference type="EMBL" id="FBSY01000002">
    <property type="protein sequence ID" value="CUW05009.1"/>
    <property type="molecule type" value="Genomic_DNA"/>
</dbReference>
<sequence length="38" mass="4440">MSMTIITLLMYIGLLHRFDNYLLVYLVTLVGCSAWFLD</sequence>
<evidence type="ECO:0000313" key="2">
    <source>
        <dbReference type="EMBL" id="CUW05009.1"/>
    </source>
</evidence>
<accession>A0ABP2B5C9</accession>
<proteinExistence type="predicted"/>
<keyword evidence="1" id="KW-1133">Transmembrane helix</keyword>
<evidence type="ECO:0000256" key="1">
    <source>
        <dbReference type="SAM" id="Phobius"/>
    </source>
</evidence>